<feature type="domain" description="Signal transduction histidine kinase internal region" evidence="2">
    <location>
        <begin position="141"/>
        <end position="220"/>
    </location>
</feature>
<feature type="transmembrane region" description="Helical" evidence="1">
    <location>
        <begin position="7"/>
        <end position="27"/>
    </location>
</feature>
<dbReference type="Pfam" id="PF06580">
    <property type="entry name" value="His_kinase"/>
    <property type="match status" value="1"/>
</dbReference>
<keyword evidence="1" id="KW-0472">Membrane</keyword>
<protein>
    <submittedName>
        <fullName evidence="3">Histidine kinase</fullName>
    </submittedName>
</protein>
<keyword evidence="3" id="KW-0418">Kinase</keyword>
<feature type="transmembrane region" description="Helical" evidence="1">
    <location>
        <begin position="33"/>
        <end position="50"/>
    </location>
</feature>
<dbReference type="EMBL" id="SGXG01000001">
    <property type="protein sequence ID" value="RZS96388.1"/>
    <property type="molecule type" value="Genomic_DNA"/>
</dbReference>
<dbReference type="OrthoDB" id="9792992at2"/>
<dbReference type="AlphaFoldDB" id="A0A4Q7P9X8"/>
<gene>
    <name evidence="3" type="ORF">BC751_1959</name>
</gene>
<feature type="transmembrane region" description="Helical" evidence="1">
    <location>
        <begin position="102"/>
        <end position="121"/>
    </location>
</feature>
<keyword evidence="1" id="KW-1133">Transmembrane helix</keyword>
<keyword evidence="1" id="KW-0812">Transmembrane</keyword>
<dbReference type="GO" id="GO:0000155">
    <property type="term" value="F:phosphorelay sensor kinase activity"/>
    <property type="evidence" value="ECO:0007669"/>
    <property type="project" value="InterPro"/>
</dbReference>
<keyword evidence="4" id="KW-1185">Reference proteome</keyword>
<comment type="caution">
    <text evidence="3">The sequence shown here is derived from an EMBL/GenBank/DDBJ whole genome shotgun (WGS) entry which is preliminary data.</text>
</comment>
<dbReference type="InterPro" id="IPR036890">
    <property type="entry name" value="HATPase_C_sf"/>
</dbReference>
<keyword evidence="3" id="KW-0808">Transferase</keyword>
<evidence type="ECO:0000259" key="2">
    <source>
        <dbReference type="Pfam" id="PF06580"/>
    </source>
</evidence>
<dbReference type="InterPro" id="IPR050640">
    <property type="entry name" value="Bact_2-comp_sensor_kinase"/>
</dbReference>
<evidence type="ECO:0000256" key="1">
    <source>
        <dbReference type="SAM" id="Phobius"/>
    </source>
</evidence>
<feature type="transmembrane region" description="Helical" evidence="1">
    <location>
        <begin position="57"/>
        <end position="82"/>
    </location>
</feature>
<dbReference type="PANTHER" id="PTHR34220">
    <property type="entry name" value="SENSOR HISTIDINE KINASE YPDA"/>
    <property type="match status" value="1"/>
</dbReference>
<sequence length="330" mass="38176">MAIILTWILATAIIINWYGLDIQLSILESGIQTLWICLGFLMLGNIFSYYTPRRGQFWIVIAVPFVMAAFFSWFSFFLLVQMIKVSQEYAAFLSSTGIIKGFYFFLMFQFWAVLLVFAGKLEDQRKIREMEANSLQLAKEAEMYYLRQQLQPHFLFNSLNSINALIVSKPEEAREMVLNLAEFLRGSIRKDGNKWISVLEEIEQLELFLSIEKVRFGDRLTVAMNLDKEVEGLKIPQLMVQPLLENAIKHGLYGTRDEVRIHLEIKNEGGYLLVRLSNPFDPKAGQPKGSGFGLEAVQRRLYLMFGRNDLIQILKQDKDFIVILRIPQPL</sequence>
<dbReference type="Proteomes" id="UP000292209">
    <property type="component" value="Unassembled WGS sequence"/>
</dbReference>
<name>A0A4Q7P9X8_9BACT</name>
<evidence type="ECO:0000313" key="4">
    <source>
        <dbReference type="Proteomes" id="UP000292209"/>
    </source>
</evidence>
<dbReference type="Gene3D" id="3.30.565.10">
    <property type="entry name" value="Histidine kinase-like ATPase, C-terminal domain"/>
    <property type="match status" value="1"/>
</dbReference>
<dbReference type="GO" id="GO:0016020">
    <property type="term" value="C:membrane"/>
    <property type="evidence" value="ECO:0007669"/>
    <property type="project" value="InterPro"/>
</dbReference>
<accession>A0A4Q7P9X8</accession>
<dbReference type="SUPFAM" id="SSF55874">
    <property type="entry name" value="ATPase domain of HSP90 chaperone/DNA topoisomerase II/histidine kinase"/>
    <property type="match status" value="1"/>
</dbReference>
<dbReference type="InterPro" id="IPR010559">
    <property type="entry name" value="Sig_transdc_His_kin_internal"/>
</dbReference>
<reference evidence="3 4" key="1">
    <citation type="submission" date="2019-02" db="EMBL/GenBank/DDBJ databases">
        <title>Genomic Encyclopedia of Archaeal and Bacterial Type Strains, Phase II (KMG-II): from individual species to whole genera.</title>
        <authorList>
            <person name="Goeker M."/>
        </authorList>
    </citation>
    <scope>NUCLEOTIDE SEQUENCE [LARGE SCALE GENOMIC DNA]</scope>
    <source>
        <strain evidence="3 4">DSM 21411</strain>
    </source>
</reference>
<evidence type="ECO:0000313" key="3">
    <source>
        <dbReference type="EMBL" id="RZS96388.1"/>
    </source>
</evidence>
<dbReference type="PANTHER" id="PTHR34220:SF7">
    <property type="entry name" value="SENSOR HISTIDINE KINASE YPDA"/>
    <property type="match status" value="1"/>
</dbReference>
<proteinExistence type="predicted"/>
<organism evidence="3 4">
    <name type="scientific">Cecembia calidifontis</name>
    <dbReference type="NCBI Taxonomy" id="1187080"/>
    <lineage>
        <taxon>Bacteria</taxon>
        <taxon>Pseudomonadati</taxon>
        <taxon>Bacteroidota</taxon>
        <taxon>Cytophagia</taxon>
        <taxon>Cytophagales</taxon>
        <taxon>Cyclobacteriaceae</taxon>
        <taxon>Cecembia</taxon>
    </lineage>
</organism>